<evidence type="ECO:0000313" key="2">
    <source>
        <dbReference type="Proteomes" id="UP000295058"/>
    </source>
</evidence>
<keyword evidence="2" id="KW-1185">Reference proteome</keyword>
<reference evidence="1 2" key="1">
    <citation type="submission" date="2019-03" db="EMBL/GenBank/DDBJ databases">
        <title>Genomic Encyclopedia of Archaeal and Bacterial Type Strains, Phase II (KMG-II): from individual species to whole genera.</title>
        <authorList>
            <person name="Goeker M."/>
        </authorList>
    </citation>
    <scope>NUCLEOTIDE SEQUENCE [LARGE SCALE GENOMIC DNA]</scope>
    <source>
        <strain evidence="1 2">DSM 15594</strain>
    </source>
</reference>
<dbReference type="Proteomes" id="UP000295058">
    <property type="component" value="Unassembled WGS sequence"/>
</dbReference>
<dbReference type="EMBL" id="SODO01000008">
    <property type="protein sequence ID" value="TDW58453.1"/>
    <property type="molecule type" value="Genomic_DNA"/>
</dbReference>
<comment type="caution">
    <text evidence="1">The sequence shown here is derived from an EMBL/GenBank/DDBJ whole genome shotgun (WGS) entry which is preliminary data.</text>
</comment>
<organism evidence="1 2">
    <name type="scientific">Oceanimonas baumannii</name>
    <dbReference type="NCBI Taxonomy" id="129578"/>
    <lineage>
        <taxon>Bacteria</taxon>
        <taxon>Pseudomonadati</taxon>
        <taxon>Pseudomonadota</taxon>
        <taxon>Gammaproteobacteria</taxon>
        <taxon>Aeromonadales</taxon>
        <taxon>Aeromonadaceae</taxon>
        <taxon>Oceanimonas</taxon>
    </lineage>
</organism>
<name>A0ABY2EXQ1_9GAMM</name>
<proteinExistence type="predicted"/>
<accession>A0ABY2EXQ1</accession>
<gene>
    <name evidence="1" type="ORF">LY04_02229</name>
</gene>
<sequence>MSQSRADDKAAFTRSGHGGKITDLHIITKPVAEYEQKGKGGSCTTDQMPWMAFAERHMEVPEACRETVPLPCLPANQHQQEPP</sequence>
<evidence type="ECO:0000313" key="1">
    <source>
        <dbReference type="EMBL" id="TDW58453.1"/>
    </source>
</evidence>
<protein>
    <submittedName>
        <fullName evidence="1">Uncharacterized protein</fullName>
    </submittedName>
</protein>